<gene>
    <name evidence="1" type="ORF">J2X07_003737</name>
</gene>
<organism evidence="1 2">
    <name type="scientific">Fictibacillus barbaricus</name>
    <dbReference type="NCBI Taxonomy" id="182136"/>
    <lineage>
        <taxon>Bacteria</taxon>
        <taxon>Bacillati</taxon>
        <taxon>Bacillota</taxon>
        <taxon>Bacilli</taxon>
        <taxon>Bacillales</taxon>
        <taxon>Fictibacillaceae</taxon>
        <taxon>Fictibacillus</taxon>
    </lineage>
</organism>
<comment type="caution">
    <text evidence="1">The sequence shown here is derived from an EMBL/GenBank/DDBJ whole genome shotgun (WGS) entry which is preliminary data.</text>
</comment>
<evidence type="ECO:0000313" key="1">
    <source>
        <dbReference type="EMBL" id="MDR7074740.1"/>
    </source>
</evidence>
<keyword evidence="2" id="KW-1185">Reference proteome</keyword>
<dbReference type="EMBL" id="JAVDWA010000010">
    <property type="protein sequence ID" value="MDR7074740.1"/>
    <property type="molecule type" value="Genomic_DNA"/>
</dbReference>
<evidence type="ECO:0000313" key="2">
    <source>
        <dbReference type="Proteomes" id="UP001258181"/>
    </source>
</evidence>
<name>A0ABU1U5H2_9BACL</name>
<dbReference type="RefSeq" id="WP_310262186.1">
    <property type="nucleotide sequence ID" value="NZ_JAVDWA010000010.1"/>
</dbReference>
<protein>
    <submittedName>
        <fullName evidence="1">Uncharacterized protein</fullName>
    </submittedName>
</protein>
<proteinExistence type="predicted"/>
<dbReference type="Proteomes" id="UP001258181">
    <property type="component" value="Unassembled WGS sequence"/>
</dbReference>
<sequence length="133" mass="15627">MSVKKGGVISFRLPNDTSTDIIYYLNNLKSKTGRNFSFHLLQIFLKGLAKNNHRFEEDYIFLKIPTELSIEKRKWLQSKETQLYLLSILLQSITNMSDKKYETKKVIESSSQNYMPSETMTFIHENFIGFDND</sequence>
<reference evidence="1 2" key="1">
    <citation type="submission" date="2023-07" db="EMBL/GenBank/DDBJ databases">
        <title>Sorghum-associated microbial communities from plants grown in Nebraska, USA.</title>
        <authorList>
            <person name="Schachtman D."/>
        </authorList>
    </citation>
    <scope>NUCLEOTIDE SEQUENCE [LARGE SCALE GENOMIC DNA]</scope>
    <source>
        <strain evidence="1 2">BE211</strain>
    </source>
</reference>
<accession>A0ABU1U5H2</accession>